<keyword evidence="2" id="KW-1185">Reference proteome</keyword>
<accession>B0YLT4</accession>
<dbReference type="Proteomes" id="UP000011301">
    <property type="component" value="Segment"/>
</dbReference>
<protein>
    <submittedName>
        <fullName evidence="1">Uncharacterized protein</fullName>
    </submittedName>
</protein>
<organism evidence="1 2">
    <name type="scientific">Glossina hytrovirus (isolate Glossina pallidipes/Ethiopia/Seibersdorf/-)</name>
    <name type="common">GHV</name>
    <dbReference type="NCBI Taxonomy" id="379529"/>
    <lineage>
        <taxon>Viruses</taxon>
        <taxon>Viruses incertae sedis</taxon>
        <taxon>Naldaviricetes</taxon>
        <taxon>Lefavirales</taxon>
        <taxon>Hytrosaviridae</taxon>
        <taxon>Glossinavirus</taxon>
        <taxon>Glossinavirus glopallidipedis</taxon>
    </lineage>
</organism>
<evidence type="ECO:0000313" key="1">
    <source>
        <dbReference type="EMBL" id="ABQ08903.1"/>
    </source>
</evidence>
<dbReference type="KEGG" id="vg:5950933"/>
<dbReference type="GeneID" id="5950933"/>
<organismHost>
    <name type="scientific">Glossina</name>
    <name type="common">tsetse flies</name>
    <dbReference type="NCBI Taxonomy" id="7393"/>
</organismHost>
<reference evidence="1 2" key="1">
    <citation type="journal article" date="2007" name="J. Virol. Methods">
        <title>Development of a non-destructive PCR method for detection of the salivary gland hypertrophy virus (SGHV) in tsetse flies.</title>
        <authorList>
            <person name="Abd-Alla A."/>
            <person name="Bossin H."/>
            <person name="Cousserans F."/>
            <person name="Parker A."/>
            <person name="Bergoin M."/>
            <person name="Robinson A."/>
        </authorList>
    </citation>
    <scope>NUCLEOTIDE SEQUENCE [LARGE SCALE GENOMIC DNA]</scope>
    <source>
        <strain evidence="2">Isolate Glossina pallidipes/Ethiopia/Seibersdorf/-</strain>
    </source>
</reference>
<evidence type="ECO:0000313" key="2">
    <source>
        <dbReference type="Proteomes" id="UP000011301"/>
    </source>
</evidence>
<gene>
    <name evidence="1" type="ORF">SGHV130</name>
</gene>
<sequence>MAIPWKEANWPVNLKYAIFKVDENVYVKCEYNSNKLVKKLVRTSDGLRVYINLHNSMTTVDDGDGGDDGDETKVCFNIPTIENNTNGDGIALVAHFPSDCKSYQGKIIQIVPWEREDWPKNLVYAIFNNDQDNATYYRFEYNNNMPIFKDFFCVKTTINNTRVLFDFNSTLRNHQY</sequence>
<dbReference type="EMBL" id="EF568108">
    <property type="protein sequence ID" value="ABQ08903.1"/>
    <property type="molecule type" value="Genomic_DNA"/>
</dbReference>
<proteinExistence type="predicted"/>
<dbReference type="RefSeq" id="YP_001687078.1">
    <property type="nucleotide sequence ID" value="NC_010356.1"/>
</dbReference>
<name>B0YLT4_GHVS</name>
<reference evidence="1 2" key="2">
    <citation type="journal article" date="2008" name="J. Virol.">
        <title>Genome analysis of a Glossina pallidipes salivary gland hypertrophy virus reveals a novel, large, double-stranded circular DNA virus.</title>
        <authorList>
            <person name="Abd-Alla A.M."/>
            <person name="Cousserans F."/>
            <person name="Parker A.G."/>
            <person name="Jehle J.A."/>
            <person name="Parker N.J."/>
            <person name="Vlak J.M."/>
            <person name="Robinson A.S."/>
            <person name="Bergoin M."/>
        </authorList>
    </citation>
    <scope>NUCLEOTIDE SEQUENCE [LARGE SCALE GENOMIC DNA]</scope>
    <source>
        <strain evidence="2">Isolate Glossina pallidipes/Ethiopia/Seibersdorf/-</strain>
    </source>
</reference>